<dbReference type="EC" id="2.7.8.37" evidence="1"/>
<accession>A0ABU0JIR7</accession>
<evidence type="ECO:0000313" key="1">
    <source>
        <dbReference type="EMBL" id="MDQ0473308.1"/>
    </source>
</evidence>
<dbReference type="Proteomes" id="UP001242480">
    <property type="component" value="Unassembled WGS sequence"/>
</dbReference>
<sequence>MQNTVIGGERAIRASLALLERQKRGDADVAKIEPDQILQQLGRAIDRVTSEAGYLDRTMAARAIHQAQGDLAEATTLLRAFKSTLPCFGIAEPFDTDRIAIRRRIATTHKDIAGGQFLGATYDYTHRLLGTGTAVDLDDGDLLDVAPPARDPVLGSAFASEELQPLLIAPSSHEPAAACQAERASRLASLALADEGTLTSVANAAMQDMGTNHPLVADLRVGEVGVALRIEDLGLAVDLADILVTECQTIHETIDGAGRHDPGFTLGYGLCFGQSERKAITMALAERWLRWDEFGEPPSSVGQDAAFVLRHADPVIGAGQVQHLKLPHYVDFQAQIQTLKAMRDGSNR</sequence>
<dbReference type="InterPro" id="IPR008773">
    <property type="entry name" value="PhnI"/>
</dbReference>
<protein>
    <submittedName>
        <fullName evidence="1">Alpha-D-ribose 1-methylphosphonate 5-triphosphate synthase subunit PhnI</fullName>
        <ecNumber evidence="1">2.7.8.37</ecNumber>
    </submittedName>
</protein>
<dbReference type="EMBL" id="JAUSVX010000015">
    <property type="protein sequence ID" value="MDQ0473308.1"/>
    <property type="molecule type" value="Genomic_DNA"/>
</dbReference>
<organism evidence="1 2">
    <name type="scientific">Labrys wisconsinensis</name>
    <dbReference type="NCBI Taxonomy" id="425677"/>
    <lineage>
        <taxon>Bacteria</taxon>
        <taxon>Pseudomonadati</taxon>
        <taxon>Pseudomonadota</taxon>
        <taxon>Alphaproteobacteria</taxon>
        <taxon>Hyphomicrobiales</taxon>
        <taxon>Xanthobacteraceae</taxon>
        <taxon>Labrys</taxon>
    </lineage>
</organism>
<gene>
    <name evidence="1" type="ORF">QO011_006342</name>
</gene>
<comment type="caution">
    <text evidence="1">The sequence shown here is derived from an EMBL/GenBank/DDBJ whole genome shotgun (WGS) entry which is preliminary data.</text>
</comment>
<dbReference type="PIRSF" id="PIRSF007313">
    <property type="entry name" value="PhnI"/>
    <property type="match status" value="1"/>
</dbReference>
<dbReference type="GO" id="GO:0061693">
    <property type="term" value="F:alpha-D-ribose 1-methylphosphonate 5-triphosphate synthase activity"/>
    <property type="evidence" value="ECO:0007669"/>
    <property type="project" value="UniProtKB-EC"/>
</dbReference>
<evidence type="ECO:0000313" key="2">
    <source>
        <dbReference type="Proteomes" id="UP001242480"/>
    </source>
</evidence>
<keyword evidence="2" id="KW-1185">Reference proteome</keyword>
<proteinExistence type="predicted"/>
<dbReference type="Pfam" id="PF05861">
    <property type="entry name" value="PhnI"/>
    <property type="match status" value="1"/>
</dbReference>
<keyword evidence="1" id="KW-0808">Transferase</keyword>
<name>A0ABU0JIR7_9HYPH</name>
<dbReference type="RefSeq" id="WP_307281400.1">
    <property type="nucleotide sequence ID" value="NZ_JAUSVX010000015.1"/>
</dbReference>
<reference evidence="1 2" key="1">
    <citation type="submission" date="2023-07" db="EMBL/GenBank/DDBJ databases">
        <title>Genomic Encyclopedia of Type Strains, Phase IV (KMG-IV): sequencing the most valuable type-strain genomes for metagenomic binning, comparative biology and taxonomic classification.</title>
        <authorList>
            <person name="Goeker M."/>
        </authorList>
    </citation>
    <scope>NUCLEOTIDE SEQUENCE [LARGE SCALE GENOMIC DNA]</scope>
    <source>
        <strain evidence="1 2">DSM 19619</strain>
    </source>
</reference>